<keyword evidence="2" id="KW-0489">Methyltransferase</keyword>
<dbReference type="Pfam" id="PF05050">
    <property type="entry name" value="Methyltransf_21"/>
    <property type="match status" value="1"/>
</dbReference>
<protein>
    <submittedName>
        <fullName evidence="2">FkbM family methyltransferase</fullName>
    </submittedName>
</protein>
<sequence length="391" mass="43772">MNLESTLLQFEHDFNALLACAPPSRAQTLLASADHVYLLAPTSLMGLTFAPILARRLTEQGKRVFLVDDLYAAQGDHWQEWPVLSSDVFVSQAFGQSAAVSVNMSSAPFAHGYFSQLSARAQMAELDMVPVLDVLDVPVVYQTASAMRAQTIARADDYRKLARRLADPLSIKTLLAMLTLRLNFDRTALLPILCSPEDEYFASYPGGSTDTFKLGEKEVLCDIGAHVGTTVRKFVTATRWQYAAIHAFEPDIENFAHLEKNYSAKLENFQAHNIALSDARSTMRFSQTGTMGSRLDSDGNTEIQVLPLDEVLDYATFIKMDVEGHETGVLRGARKLIQNHKPRLAVTGYHFADDLLDIADLVLDLEPEYQLRLRQHYFYYYDSILYAQVLS</sequence>
<reference evidence="2 3" key="1">
    <citation type="submission" date="2018-05" db="EMBL/GenBank/DDBJ databases">
        <title>Whole genome sequence of Pseudomonas putida JBC17.</title>
        <authorList>
            <person name="Lee Y.H."/>
            <person name="David K."/>
        </authorList>
    </citation>
    <scope>NUCLEOTIDE SEQUENCE [LARGE SCALE GENOMIC DNA]</scope>
    <source>
        <strain evidence="2 3">JBC17</strain>
    </source>
</reference>
<evidence type="ECO:0000259" key="1">
    <source>
        <dbReference type="Pfam" id="PF05050"/>
    </source>
</evidence>
<keyword evidence="2" id="KW-0808">Transferase</keyword>
<feature type="domain" description="Methyltransferase FkbM" evidence="1">
    <location>
        <begin position="222"/>
        <end position="353"/>
    </location>
</feature>
<dbReference type="InterPro" id="IPR006342">
    <property type="entry name" value="FkbM_mtfrase"/>
</dbReference>
<dbReference type="GO" id="GO:0032259">
    <property type="term" value="P:methylation"/>
    <property type="evidence" value="ECO:0007669"/>
    <property type="project" value="UniProtKB-KW"/>
</dbReference>
<gene>
    <name evidence="2" type="ORF">DKY63_31480</name>
</gene>
<dbReference type="Proteomes" id="UP000250299">
    <property type="component" value="Chromosome"/>
</dbReference>
<dbReference type="AlphaFoldDB" id="A0A2Z4RSV8"/>
<evidence type="ECO:0000313" key="2">
    <source>
        <dbReference type="EMBL" id="AWY44190.1"/>
    </source>
</evidence>
<dbReference type="OrthoDB" id="5329963at2"/>
<proteinExistence type="predicted"/>
<dbReference type="EMBL" id="CP029693">
    <property type="protein sequence ID" value="AWY44190.1"/>
    <property type="molecule type" value="Genomic_DNA"/>
</dbReference>
<dbReference type="SUPFAM" id="SSF53335">
    <property type="entry name" value="S-adenosyl-L-methionine-dependent methyltransferases"/>
    <property type="match status" value="1"/>
</dbReference>
<dbReference type="PANTHER" id="PTHR34203">
    <property type="entry name" value="METHYLTRANSFERASE, FKBM FAMILY PROTEIN"/>
    <property type="match status" value="1"/>
</dbReference>
<dbReference type="InterPro" id="IPR052514">
    <property type="entry name" value="SAM-dependent_MTase"/>
</dbReference>
<evidence type="ECO:0000313" key="3">
    <source>
        <dbReference type="Proteomes" id="UP000250299"/>
    </source>
</evidence>
<organism evidence="2 3">
    <name type="scientific">Pseudomonas putida</name>
    <name type="common">Arthrobacter siderocapsulatus</name>
    <dbReference type="NCBI Taxonomy" id="303"/>
    <lineage>
        <taxon>Bacteria</taxon>
        <taxon>Pseudomonadati</taxon>
        <taxon>Pseudomonadota</taxon>
        <taxon>Gammaproteobacteria</taxon>
        <taxon>Pseudomonadales</taxon>
        <taxon>Pseudomonadaceae</taxon>
        <taxon>Pseudomonas</taxon>
    </lineage>
</organism>
<accession>A0A2Z4RSV8</accession>
<name>A0A2Z4RSV8_PSEPU</name>
<dbReference type="GO" id="GO:0008168">
    <property type="term" value="F:methyltransferase activity"/>
    <property type="evidence" value="ECO:0007669"/>
    <property type="project" value="UniProtKB-KW"/>
</dbReference>
<dbReference type="RefSeq" id="WP_110967709.1">
    <property type="nucleotide sequence ID" value="NZ_CP029693.1"/>
</dbReference>
<dbReference type="NCBIfam" id="TIGR01444">
    <property type="entry name" value="fkbM_fam"/>
    <property type="match status" value="1"/>
</dbReference>
<dbReference type="Gene3D" id="3.40.50.150">
    <property type="entry name" value="Vaccinia Virus protein VP39"/>
    <property type="match status" value="1"/>
</dbReference>
<dbReference type="Gene3D" id="3.40.50.720">
    <property type="entry name" value="NAD(P)-binding Rossmann-like Domain"/>
    <property type="match status" value="1"/>
</dbReference>
<dbReference type="PANTHER" id="PTHR34203:SF15">
    <property type="entry name" value="SLL1173 PROTEIN"/>
    <property type="match status" value="1"/>
</dbReference>
<dbReference type="InterPro" id="IPR029063">
    <property type="entry name" value="SAM-dependent_MTases_sf"/>
</dbReference>